<evidence type="ECO:0000256" key="1">
    <source>
        <dbReference type="SAM" id="MobiDB-lite"/>
    </source>
</evidence>
<organism evidence="2 3">
    <name type="scientific">Taxus chinensis</name>
    <name type="common">Chinese yew</name>
    <name type="synonym">Taxus wallichiana var. chinensis</name>
    <dbReference type="NCBI Taxonomy" id="29808"/>
    <lineage>
        <taxon>Eukaryota</taxon>
        <taxon>Viridiplantae</taxon>
        <taxon>Streptophyta</taxon>
        <taxon>Embryophyta</taxon>
        <taxon>Tracheophyta</taxon>
        <taxon>Spermatophyta</taxon>
        <taxon>Pinopsida</taxon>
        <taxon>Pinidae</taxon>
        <taxon>Conifers II</taxon>
        <taxon>Cupressales</taxon>
        <taxon>Taxaceae</taxon>
        <taxon>Taxus</taxon>
    </lineage>
</organism>
<feature type="non-terminal residue" evidence="2">
    <location>
        <position position="67"/>
    </location>
</feature>
<sequence>DSSPQNLSKFPAKISDDDPSGGDIGSLATHVFGGVDFGSDDLSNGCNGSVCPSIPIFVPVLEPVFRK</sequence>
<gene>
    <name evidence="2" type="ORF">KI387_006353</name>
</gene>
<reference evidence="2 3" key="1">
    <citation type="journal article" date="2021" name="Nat. Plants">
        <title>The Taxus genome provides insights into paclitaxel biosynthesis.</title>
        <authorList>
            <person name="Xiong X."/>
            <person name="Gou J."/>
            <person name="Liao Q."/>
            <person name="Li Y."/>
            <person name="Zhou Q."/>
            <person name="Bi G."/>
            <person name="Li C."/>
            <person name="Du R."/>
            <person name="Wang X."/>
            <person name="Sun T."/>
            <person name="Guo L."/>
            <person name="Liang H."/>
            <person name="Lu P."/>
            <person name="Wu Y."/>
            <person name="Zhang Z."/>
            <person name="Ro D.K."/>
            <person name="Shang Y."/>
            <person name="Huang S."/>
            <person name="Yan J."/>
        </authorList>
    </citation>
    <scope>NUCLEOTIDE SEQUENCE [LARGE SCALE GENOMIC DNA]</scope>
    <source>
        <strain evidence="2">Ta-2019</strain>
    </source>
</reference>
<proteinExistence type="predicted"/>
<protein>
    <submittedName>
        <fullName evidence="2">Uncharacterized protein</fullName>
    </submittedName>
</protein>
<feature type="region of interest" description="Disordered" evidence="1">
    <location>
        <begin position="1"/>
        <end position="21"/>
    </location>
</feature>
<name>A0AA38GT16_TAXCH</name>
<accession>A0AA38GT16</accession>
<dbReference type="EMBL" id="JAHRHJ020000002">
    <property type="protein sequence ID" value="KAH9326175.1"/>
    <property type="molecule type" value="Genomic_DNA"/>
</dbReference>
<feature type="non-terminal residue" evidence="2">
    <location>
        <position position="1"/>
    </location>
</feature>
<keyword evidence="3" id="KW-1185">Reference proteome</keyword>
<dbReference type="Proteomes" id="UP000824469">
    <property type="component" value="Unassembled WGS sequence"/>
</dbReference>
<evidence type="ECO:0000313" key="2">
    <source>
        <dbReference type="EMBL" id="KAH9326175.1"/>
    </source>
</evidence>
<dbReference type="AlphaFoldDB" id="A0AA38GT16"/>
<evidence type="ECO:0000313" key="3">
    <source>
        <dbReference type="Proteomes" id="UP000824469"/>
    </source>
</evidence>
<comment type="caution">
    <text evidence="2">The sequence shown here is derived from an EMBL/GenBank/DDBJ whole genome shotgun (WGS) entry which is preliminary data.</text>
</comment>